<name>A0A420JCF7_9PEZI</name>
<comment type="caution">
    <text evidence="1">The sequence shown here is derived from an EMBL/GenBank/DDBJ whole genome shotgun (WGS) entry which is preliminary data.</text>
</comment>
<reference evidence="1 2" key="1">
    <citation type="journal article" date="2018" name="BMC Genomics">
        <title>Comparative genome analyses reveal sequence features reflecting distinct modes of host-adaptation between dicot and monocot powdery mildew.</title>
        <authorList>
            <person name="Wu Y."/>
            <person name="Ma X."/>
            <person name="Pan Z."/>
            <person name="Kale S.D."/>
            <person name="Song Y."/>
            <person name="King H."/>
            <person name="Zhang Q."/>
            <person name="Presley C."/>
            <person name="Deng X."/>
            <person name="Wei C.I."/>
            <person name="Xiao S."/>
        </authorList>
    </citation>
    <scope>NUCLEOTIDE SEQUENCE [LARGE SCALE GENOMIC DNA]</scope>
    <source>
        <strain evidence="1">UMSG1</strain>
    </source>
</reference>
<protein>
    <submittedName>
        <fullName evidence="1">Uncharacterized protein</fullName>
    </submittedName>
</protein>
<accession>A0A420JCF7</accession>
<dbReference type="AlphaFoldDB" id="A0A420JCF7"/>
<evidence type="ECO:0000313" key="2">
    <source>
        <dbReference type="Proteomes" id="UP000285326"/>
    </source>
</evidence>
<evidence type="ECO:0000313" key="1">
    <source>
        <dbReference type="EMBL" id="RKF96036.1"/>
    </source>
</evidence>
<proteinExistence type="predicted"/>
<dbReference type="Proteomes" id="UP000285326">
    <property type="component" value="Unassembled WGS sequence"/>
</dbReference>
<feature type="non-terminal residue" evidence="1">
    <location>
        <position position="110"/>
    </location>
</feature>
<gene>
    <name evidence="1" type="ORF">GcM1_020002</name>
</gene>
<dbReference type="EMBL" id="MCBS01002041">
    <property type="protein sequence ID" value="RKF96036.1"/>
    <property type="molecule type" value="Genomic_DNA"/>
</dbReference>
<sequence length="110" mass="13439">MNRYENYFCDDIHRIEYIYENTKDDAAKFLRSPEDFIDFASDAFTDPAKRENATAEFERLMMSPRQLFWDFWKDFRTLAADAEYRDDRFLREQLRSKVLIRLSNAVQTEW</sequence>
<organism evidence="1 2">
    <name type="scientific">Golovinomyces cichoracearum</name>
    <dbReference type="NCBI Taxonomy" id="62708"/>
    <lineage>
        <taxon>Eukaryota</taxon>
        <taxon>Fungi</taxon>
        <taxon>Dikarya</taxon>
        <taxon>Ascomycota</taxon>
        <taxon>Pezizomycotina</taxon>
        <taxon>Leotiomycetes</taxon>
        <taxon>Erysiphales</taxon>
        <taxon>Erysiphaceae</taxon>
        <taxon>Golovinomyces</taxon>
    </lineage>
</organism>